<evidence type="ECO:0000259" key="8">
    <source>
        <dbReference type="PROSITE" id="PS50075"/>
    </source>
</evidence>
<proteinExistence type="predicted"/>
<dbReference type="PROSITE" id="PS00606">
    <property type="entry name" value="KS3_1"/>
    <property type="match status" value="1"/>
</dbReference>
<evidence type="ECO:0000259" key="10">
    <source>
        <dbReference type="PROSITE" id="PS52019"/>
    </source>
</evidence>
<dbReference type="Gene3D" id="3.40.366.10">
    <property type="entry name" value="Malonyl-Coenzyme A Acyl Carrier Protein, domain 2"/>
    <property type="match status" value="1"/>
</dbReference>
<reference evidence="11 12" key="1">
    <citation type="submission" date="2018-03" db="EMBL/GenBank/DDBJ databases">
        <title>The ancient ancestry and fast evolution of plastids.</title>
        <authorList>
            <person name="Moore K.R."/>
            <person name="Magnabosco C."/>
            <person name="Momper L."/>
            <person name="Gold D.A."/>
            <person name="Bosak T."/>
            <person name="Fournier G.P."/>
        </authorList>
    </citation>
    <scope>NUCLEOTIDE SEQUENCE [LARGE SCALE GENOMIC DNA]</scope>
    <source>
        <strain evidence="11 12">CCALA 016</strain>
    </source>
</reference>
<dbReference type="InterPro" id="IPR013968">
    <property type="entry name" value="PKS_KR"/>
</dbReference>
<comment type="cofactor">
    <cofactor evidence="1">
        <name>pyridoxal 5'-phosphate</name>
        <dbReference type="ChEBI" id="CHEBI:597326"/>
    </cofactor>
</comment>
<dbReference type="GO" id="GO:0005886">
    <property type="term" value="C:plasma membrane"/>
    <property type="evidence" value="ECO:0007669"/>
    <property type="project" value="TreeGrafter"/>
</dbReference>
<dbReference type="Pfam" id="PF21394">
    <property type="entry name" value="Beta-ketacyl_N"/>
    <property type="match status" value="1"/>
</dbReference>
<dbReference type="SUPFAM" id="SSF47336">
    <property type="entry name" value="ACP-like"/>
    <property type="match status" value="1"/>
</dbReference>
<keyword evidence="5" id="KW-0663">Pyridoxal phosphate</keyword>
<dbReference type="Pfam" id="PF13602">
    <property type="entry name" value="ADH_zinc_N_2"/>
    <property type="match status" value="1"/>
</dbReference>
<feature type="domain" description="Ketosynthase family 3 (KS3)" evidence="9">
    <location>
        <begin position="3"/>
        <end position="426"/>
    </location>
</feature>
<dbReference type="InterPro" id="IPR020806">
    <property type="entry name" value="PKS_PP-bd"/>
</dbReference>
<dbReference type="Pfam" id="PF00155">
    <property type="entry name" value="Aminotran_1_2"/>
    <property type="match status" value="1"/>
</dbReference>
<dbReference type="InterPro" id="IPR015421">
    <property type="entry name" value="PyrdxlP-dep_Trfase_major"/>
</dbReference>
<dbReference type="InterPro" id="IPR014043">
    <property type="entry name" value="Acyl_transferase_dom"/>
</dbReference>
<dbReference type="InterPro" id="IPR001227">
    <property type="entry name" value="Ac_transferase_dom_sf"/>
</dbReference>
<dbReference type="InterPro" id="IPR020843">
    <property type="entry name" value="ER"/>
</dbReference>
<dbReference type="InterPro" id="IPR001917">
    <property type="entry name" value="Aminotrans_II_pyridoxalP_BS"/>
</dbReference>
<dbReference type="InterPro" id="IPR004839">
    <property type="entry name" value="Aminotransferase_I/II_large"/>
</dbReference>
<protein>
    <submittedName>
        <fullName evidence="11">Beta-ketoacyl synthase</fullName>
    </submittedName>
</protein>
<dbReference type="SMART" id="SM00829">
    <property type="entry name" value="PKS_ER"/>
    <property type="match status" value="1"/>
</dbReference>
<dbReference type="PROSITE" id="PS52004">
    <property type="entry name" value="KS3_2"/>
    <property type="match status" value="1"/>
</dbReference>
<name>A0A2T1M1J3_9CHRO</name>
<dbReference type="GO" id="GO:0071770">
    <property type="term" value="P:DIM/DIP cell wall layer assembly"/>
    <property type="evidence" value="ECO:0007669"/>
    <property type="project" value="TreeGrafter"/>
</dbReference>
<dbReference type="SMART" id="SM00823">
    <property type="entry name" value="PKS_PP"/>
    <property type="match status" value="1"/>
</dbReference>
<dbReference type="SUPFAM" id="SSF51735">
    <property type="entry name" value="NAD(P)-binding Rossmann-fold domains"/>
    <property type="match status" value="3"/>
</dbReference>
<dbReference type="InterPro" id="IPR057326">
    <property type="entry name" value="KR_dom"/>
</dbReference>
<dbReference type="PANTHER" id="PTHR43775:SF37">
    <property type="entry name" value="SI:DKEY-61P9.11"/>
    <property type="match status" value="1"/>
</dbReference>
<evidence type="ECO:0000256" key="2">
    <source>
        <dbReference type="ARBA" id="ARBA00022450"/>
    </source>
</evidence>
<dbReference type="EMBL" id="PXOH01000003">
    <property type="protein sequence ID" value="PSF38589.1"/>
    <property type="molecule type" value="Genomic_DNA"/>
</dbReference>
<dbReference type="InterPro" id="IPR049551">
    <property type="entry name" value="PKS_DH_C"/>
</dbReference>
<sequence>MSNEPIAIIGIGCRFPCAPNPVAFWQLMRDGKDAITEVPSSRWNVDTYYHPDAKEPNKTNTRWGGFLDQIDHFDPLFFGIAPREVLSMDPQQRLMLEVAYEALEDGGIIPEQIAGTRTGVFIGIGSHEYSTMLWHKPLNDPYSTTGTANCLAANRISYVFDFKGPSLAVDTACSSSLVAVHLACHSLYTGESTLAIAGGVNIIMLPGGVVGFTKGGFLSSEGRCKSFDADANGYVRSEGAGAVILKPLKNAIADGDRIYAIIRGTATNQDGRTSGLAAPNLQSQIDVLKEAYHNAGISPDKVQYIEAHGTGTKIGDRIELEALNTVLAPNRNIDNICAIGSVKSNIGHTETAAGIAGLIKVALALKKRQIPANLHFNKPNPAVDWSNLPLRVQETLTPWNNTKTPLIAGVNSFGFGGTNAHVVLEEAPISQSYSSKILERPFHLLTLSAKTEPALRELADHYRLYLEQNPVTSIADICYTANTRRSQFNYRLSVIAESREQLQENLTAFSQNLHTPSIQFCQVNDTKLEPIVFLFTGQGSQYINMGRQLYDTQPLFRQTLDRCAEILKAYINIPLLDVISSELIDQTIYTQPALFAFEYALATLWMSWGVVPSVVLGHSVGEYVAACLAGVFSLEDGLKLIAARGRLMQSLPNDGMMLAVLANETTVREAIQSYAEDVSIAAFNGTENFVISGRIDAIKSIQAYFTALSIKTKPLTVSHAFHSPLMEPILNDFAQVAREITYHQPCLSLISNLTGDFITDDIATPEYWCLHIRQAVKFAQSITTLQNHYKIFIEIGAQPTLLGMIRTVWTTSHEMSLLPSLRSGCSDWQQLLNSLSELYLKGYKINWVSFDQDYSRRLVTLPTYPFQRQRYWAENAEQFITSFSSQVEKNSPTIHPLLGQAVSIANSYSILFQTKISQNKPIYLQDHCLENTPIFPAAAYIEMAIAASYSLYPENNIQLKNVRIEQPLTLSEGVSKTIQLILDPVESQFKVFTINEAQVSTLHAQGDIVIPEKYQQKSVNLQKIKNECHQVLSIAEHYQNCQKQGLNYGSYFQGIQDIYYSNNQVLGLIKLPDSLQQEAKNYQLHPTVLDASFQIIGANLEKKDDIVYLPVGLESIYFYRPLTNLFWSFVEIKQQNTTEIKADIQLLTESGSILADLKGFTLKAVKRQSLEQIFQDKPKKEVTQQLENNLYYQISWQAKPKSKQTQKLVGNWLIFADAQGIGNKLADVIQKQGNHCILVSIGDTYICIDKQHYQINPSKSEDFKRLFNQKRSDLKIVHLWGLDESTNLAESQIRGCGSVLHLMQALNQTKVTHLNLITKNTQVVKNETQLQIQQSTLWGIARVIRLEYPDLFCRTIDLDSLEQNLQILENELLNPDNEEQIAYRDGIRYVPRLVPQILDEQKNESIQLKITQTGSLDNLTLTPLIRRKPAPDEIEIAVNATGVNFRDVLNALGMLQPYLEQMGFKNASDIPFGGECAGKIVAIGEAVKGLQIGDEVIAVFALSSVASFVTVKSQFVVSKPNQMTFSEAATIPSTFLTAYYGLHYLAKIKADDRILIHSAAGGVGLAAVQIAQRVGAKVFATASLPKWDFLREMGIQHIMNSRNLDFSQEIMTLTNNEGVDLVLNSLNGDYIPHSLQVLKKEGKFVEIGKIGVWNEEQVKQFRNDITYYHFDLLEIARDNPNLIAKLLRELMLLFQNGSLKPLPHKVFDIKESVNAFRYIAGAKHIGKVIISLNEQSSSTLNIKTDSTYLITGGLGALGLQVAQWLVQKGAKHLILVSRSNPSITAQETLQQLKQDGVEITITKGDISKIQDVNRIIGQKRRGKKQPPLAGIIHAAGVLDDGMLSNLTWERFKKVMDAKVQGAWNLHIATQELPLDFFVCFSSIVSLIGSLGQSSYVSANVFMDTLAHYRRSLGLHGLSINWGPWSDAGMAVNLEQNLLATKGITSITPKFGLQVLESLLEQNLTQSGVFLVDWSKFLTQLPPNKEYPFFEKLKPIVTPIPEKTTKQSSEFIQQFEATPKSEQKQFLSEHIRHQLARVLGFSQADQIDLSQNFSDLGMDSLMAVEFKNNLQVSLDITLSNNLSVDYPSVELLTNYLLEDTYFRQVENTRVSVTEIGQNEIVDIVQIPVTNNLHTNGHKPSIVTPQIKSEIQNIPQQFYKFEESSEYISLKNDINKANQLGNPFFIVRDGIAKDTMIINQQEYIHYSSYNYIGMSGDPRVSQAAKEAIDRYGTSVSASRILSGEIALHQALEKEIADFLGTEDCIVYIGGHTTNVTTIGHLFRRNDLILYDALSHNSIRQGCQMSGATLIEFPHNDWQILEQLLIQHRHLYEKVLIVIEGIYSTDGDIAPLPEIVELKKHYKTFLMVDEAHSIGVLGATGRGIGEYFNIPAKDVDLWMGTLSKSFASCGGYIAASKAIIEYLKYSAPGFVFSVGMTPANTASALAALQLLKTEPKRVKLLCDRSKLFLSLAQKFGFNTGISNNTPIIPIIIGEPDASVELCKELFKQGINVQPMVYPSVPYNAARLRFFITSSHTEEQIKFTLEALEKAMMLLPK</sequence>
<dbReference type="GO" id="GO:0030170">
    <property type="term" value="F:pyridoxal phosphate binding"/>
    <property type="evidence" value="ECO:0007669"/>
    <property type="project" value="InterPro"/>
</dbReference>
<dbReference type="SMART" id="SM00827">
    <property type="entry name" value="PKS_AT"/>
    <property type="match status" value="1"/>
</dbReference>
<organism evidence="11 12">
    <name type="scientific">Aphanothece hegewaldii CCALA 016</name>
    <dbReference type="NCBI Taxonomy" id="2107694"/>
    <lineage>
        <taxon>Bacteria</taxon>
        <taxon>Bacillati</taxon>
        <taxon>Cyanobacteriota</taxon>
        <taxon>Cyanophyceae</taxon>
        <taxon>Oscillatoriophycideae</taxon>
        <taxon>Chroococcales</taxon>
        <taxon>Aphanothecaceae</taxon>
        <taxon>Aphanothece</taxon>
    </lineage>
</organism>
<dbReference type="InterPro" id="IPR015422">
    <property type="entry name" value="PyrdxlP-dep_Trfase_small"/>
</dbReference>
<dbReference type="InterPro" id="IPR036291">
    <property type="entry name" value="NAD(P)-bd_dom_sf"/>
</dbReference>
<dbReference type="RefSeq" id="WP_106455510.1">
    <property type="nucleotide sequence ID" value="NZ_PXOH01000003.1"/>
</dbReference>
<dbReference type="CDD" id="cd06454">
    <property type="entry name" value="KBL_like"/>
    <property type="match status" value="1"/>
</dbReference>
<dbReference type="GO" id="GO:0016491">
    <property type="term" value="F:oxidoreductase activity"/>
    <property type="evidence" value="ECO:0007669"/>
    <property type="project" value="InterPro"/>
</dbReference>
<dbReference type="Pfam" id="PF00698">
    <property type="entry name" value="Acyl_transf_1"/>
    <property type="match status" value="1"/>
</dbReference>
<dbReference type="InterPro" id="IPR016036">
    <property type="entry name" value="Malonyl_transacylase_ACP-bd"/>
</dbReference>
<dbReference type="Pfam" id="PF02801">
    <property type="entry name" value="Ketoacyl-synt_C"/>
    <property type="match status" value="1"/>
</dbReference>
<dbReference type="InterPro" id="IPR015424">
    <property type="entry name" value="PyrdxlP-dep_Trfase"/>
</dbReference>
<dbReference type="CDD" id="cd08955">
    <property type="entry name" value="KR_2_FAS_SDR_x"/>
    <property type="match status" value="1"/>
</dbReference>
<dbReference type="Pfam" id="PF21089">
    <property type="entry name" value="PKS_DH_N"/>
    <property type="match status" value="1"/>
</dbReference>
<feature type="region of interest" description="C-terminal hotdog fold" evidence="7">
    <location>
        <begin position="1029"/>
        <end position="1171"/>
    </location>
</feature>
<reference evidence="11 12" key="2">
    <citation type="submission" date="2018-03" db="EMBL/GenBank/DDBJ databases">
        <authorList>
            <person name="Keele B.F."/>
        </authorList>
    </citation>
    <scope>NUCLEOTIDE SEQUENCE [LARGE SCALE GENOMIC DNA]</scope>
    <source>
        <strain evidence="11 12">CCALA 016</strain>
    </source>
</reference>
<dbReference type="SMART" id="SM01294">
    <property type="entry name" value="PKS_PP_betabranch"/>
    <property type="match status" value="1"/>
</dbReference>
<dbReference type="InterPro" id="IPR049900">
    <property type="entry name" value="PKS_mFAS_DH"/>
</dbReference>
<dbReference type="FunFam" id="3.40.366.10:FF:000002">
    <property type="entry name" value="Probable polyketide synthase 2"/>
    <property type="match status" value="1"/>
</dbReference>
<dbReference type="PROSITE" id="PS52019">
    <property type="entry name" value="PKS_MFAS_DH"/>
    <property type="match status" value="1"/>
</dbReference>
<feature type="active site" description="Proton donor; for dehydratase activity" evidence="7">
    <location>
        <position position="1090"/>
    </location>
</feature>
<dbReference type="Gene3D" id="3.90.180.10">
    <property type="entry name" value="Medium-chain alcohol dehydrogenases, catalytic domain"/>
    <property type="match status" value="1"/>
</dbReference>
<evidence type="ECO:0000256" key="6">
    <source>
        <dbReference type="ARBA" id="ARBA00023268"/>
    </source>
</evidence>
<dbReference type="GO" id="GO:0004315">
    <property type="term" value="F:3-oxoacyl-[acyl-carrier-protein] synthase activity"/>
    <property type="evidence" value="ECO:0007669"/>
    <property type="project" value="InterPro"/>
</dbReference>
<dbReference type="SMART" id="SM00822">
    <property type="entry name" value="PKS_KR"/>
    <property type="match status" value="1"/>
</dbReference>
<dbReference type="InterPro" id="IPR042104">
    <property type="entry name" value="PKS_dehydratase_sf"/>
</dbReference>
<dbReference type="SMART" id="SM00826">
    <property type="entry name" value="PKS_DH"/>
    <property type="match status" value="1"/>
</dbReference>
<evidence type="ECO:0000313" key="11">
    <source>
        <dbReference type="EMBL" id="PSF38589.1"/>
    </source>
</evidence>
<dbReference type="PROSITE" id="PS00599">
    <property type="entry name" value="AA_TRANSFER_CLASS_2"/>
    <property type="match status" value="1"/>
</dbReference>
<evidence type="ECO:0000256" key="5">
    <source>
        <dbReference type="ARBA" id="ARBA00022898"/>
    </source>
</evidence>
<dbReference type="SUPFAM" id="SSF53383">
    <property type="entry name" value="PLP-dependent transferases"/>
    <property type="match status" value="1"/>
</dbReference>
<dbReference type="InterPro" id="IPR020807">
    <property type="entry name" value="PKS_DH"/>
</dbReference>
<dbReference type="SUPFAM" id="SSF55048">
    <property type="entry name" value="Probable ACP-binding domain of malonyl-CoA ACP transacylase"/>
    <property type="match status" value="1"/>
</dbReference>
<gene>
    <name evidence="11" type="ORF">C7H19_03520</name>
</gene>
<dbReference type="SUPFAM" id="SSF50129">
    <property type="entry name" value="GroES-like"/>
    <property type="match status" value="1"/>
</dbReference>
<dbReference type="CDD" id="cd00833">
    <property type="entry name" value="PKS"/>
    <property type="match status" value="1"/>
</dbReference>
<dbReference type="SUPFAM" id="SSF53901">
    <property type="entry name" value="Thiolase-like"/>
    <property type="match status" value="1"/>
</dbReference>
<keyword evidence="3" id="KW-0597">Phosphoprotein</keyword>
<evidence type="ECO:0000256" key="7">
    <source>
        <dbReference type="PROSITE-ProRule" id="PRU01363"/>
    </source>
</evidence>
<dbReference type="Gene3D" id="3.40.50.720">
    <property type="entry name" value="NAD(P)-binding Rossmann-like Domain"/>
    <property type="match status" value="3"/>
</dbReference>
<dbReference type="InterPro" id="IPR014030">
    <property type="entry name" value="Ketoacyl_synth_N"/>
</dbReference>
<feature type="region of interest" description="N-terminal hotdog fold" evidence="7">
    <location>
        <begin position="895"/>
        <end position="1015"/>
    </location>
</feature>
<dbReference type="InterPro" id="IPR011032">
    <property type="entry name" value="GroES-like_sf"/>
</dbReference>
<dbReference type="Pfam" id="PF08240">
    <property type="entry name" value="ADH_N"/>
    <property type="match status" value="1"/>
</dbReference>
<dbReference type="Pfam" id="PF00550">
    <property type="entry name" value="PP-binding"/>
    <property type="match status" value="1"/>
</dbReference>
<dbReference type="Gene3D" id="3.40.640.10">
    <property type="entry name" value="Type I PLP-dependent aspartate aminotransferase-like (Major domain)"/>
    <property type="match status" value="1"/>
</dbReference>
<dbReference type="GO" id="GO:0031177">
    <property type="term" value="F:phosphopantetheine binding"/>
    <property type="evidence" value="ECO:0007669"/>
    <property type="project" value="InterPro"/>
</dbReference>
<evidence type="ECO:0000256" key="3">
    <source>
        <dbReference type="ARBA" id="ARBA00022553"/>
    </source>
</evidence>
<dbReference type="Pfam" id="PF00109">
    <property type="entry name" value="ketoacyl-synt"/>
    <property type="match status" value="1"/>
</dbReference>
<feature type="domain" description="Carrier" evidence="8">
    <location>
        <begin position="2024"/>
        <end position="2099"/>
    </location>
</feature>
<feature type="domain" description="PKS/mFAS DH" evidence="10">
    <location>
        <begin position="895"/>
        <end position="1171"/>
    </location>
</feature>
<dbReference type="PANTHER" id="PTHR43775">
    <property type="entry name" value="FATTY ACID SYNTHASE"/>
    <property type="match status" value="1"/>
</dbReference>
<evidence type="ECO:0000256" key="4">
    <source>
        <dbReference type="ARBA" id="ARBA00022679"/>
    </source>
</evidence>
<dbReference type="PROSITE" id="PS50075">
    <property type="entry name" value="CARRIER"/>
    <property type="match status" value="1"/>
</dbReference>
<dbReference type="InterPro" id="IPR018201">
    <property type="entry name" value="Ketoacyl_synth_AS"/>
</dbReference>
<dbReference type="SMART" id="SM00825">
    <property type="entry name" value="PKS_KS"/>
    <property type="match status" value="1"/>
</dbReference>
<dbReference type="Pfam" id="PF22621">
    <property type="entry name" value="CurL-like_PKS_C"/>
    <property type="match status" value="1"/>
</dbReference>
<evidence type="ECO:0000259" key="9">
    <source>
        <dbReference type="PROSITE" id="PS52004"/>
    </source>
</evidence>
<dbReference type="Gene3D" id="1.10.1200.10">
    <property type="entry name" value="ACP-like"/>
    <property type="match status" value="1"/>
</dbReference>
<comment type="caution">
    <text evidence="11">The sequence shown here is derived from an EMBL/GenBank/DDBJ whole genome shotgun (WGS) entry which is preliminary data.</text>
</comment>
<dbReference type="GO" id="GO:0004312">
    <property type="term" value="F:fatty acid synthase activity"/>
    <property type="evidence" value="ECO:0007669"/>
    <property type="project" value="TreeGrafter"/>
</dbReference>
<dbReference type="InterPro" id="IPR016035">
    <property type="entry name" value="Acyl_Trfase/lysoPLipase"/>
</dbReference>
<dbReference type="InterPro" id="IPR020841">
    <property type="entry name" value="PKS_Beta-ketoAc_synthase_dom"/>
</dbReference>
<dbReference type="GO" id="GO:0006633">
    <property type="term" value="P:fatty acid biosynthetic process"/>
    <property type="evidence" value="ECO:0007669"/>
    <property type="project" value="InterPro"/>
</dbReference>
<keyword evidence="12" id="KW-1185">Reference proteome</keyword>
<feature type="active site" description="Proton acceptor; for dehydratase activity" evidence="7">
    <location>
        <position position="927"/>
    </location>
</feature>
<dbReference type="Gene3D" id="3.30.70.3290">
    <property type="match status" value="1"/>
</dbReference>
<dbReference type="GO" id="GO:0005737">
    <property type="term" value="C:cytoplasm"/>
    <property type="evidence" value="ECO:0007669"/>
    <property type="project" value="TreeGrafter"/>
</dbReference>
<dbReference type="FunFam" id="3.40.50.720:FF:000209">
    <property type="entry name" value="Polyketide synthase Pks12"/>
    <property type="match status" value="1"/>
</dbReference>
<dbReference type="InterPro" id="IPR049490">
    <property type="entry name" value="C883_1060-like_KR_N"/>
</dbReference>
<keyword evidence="2" id="KW-0596">Phosphopantetheine</keyword>
<dbReference type="InterPro" id="IPR016039">
    <property type="entry name" value="Thiolase-like"/>
</dbReference>
<dbReference type="InterPro" id="IPR013154">
    <property type="entry name" value="ADH-like_N"/>
</dbReference>
<evidence type="ECO:0000313" key="12">
    <source>
        <dbReference type="Proteomes" id="UP000239001"/>
    </source>
</evidence>
<dbReference type="SUPFAM" id="SSF52151">
    <property type="entry name" value="FabD/lysophospholipase-like"/>
    <property type="match status" value="1"/>
</dbReference>
<dbReference type="Pfam" id="PF08659">
    <property type="entry name" value="KR"/>
    <property type="match status" value="1"/>
</dbReference>
<dbReference type="CDD" id="cd05195">
    <property type="entry name" value="enoyl_red"/>
    <property type="match status" value="1"/>
</dbReference>
<dbReference type="FunFam" id="3.40.47.10:FF:000019">
    <property type="entry name" value="Polyketide synthase type I"/>
    <property type="match status" value="1"/>
</dbReference>
<dbReference type="InterPro" id="IPR050091">
    <property type="entry name" value="PKS_NRPS_Biosynth_Enz"/>
</dbReference>
<dbReference type="Gene3D" id="3.90.1150.10">
    <property type="entry name" value="Aspartate Aminotransferase, domain 1"/>
    <property type="match status" value="1"/>
</dbReference>
<evidence type="ECO:0000256" key="1">
    <source>
        <dbReference type="ARBA" id="ARBA00001933"/>
    </source>
</evidence>
<dbReference type="InterPro" id="IPR036736">
    <property type="entry name" value="ACP-like_sf"/>
</dbReference>
<dbReference type="Pfam" id="PF14765">
    <property type="entry name" value="PS-DH"/>
    <property type="match status" value="1"/>
</dbReference>
<accession>A0A2T1M1J3</accession>
<dbReference type="Proteomes" id="UP000239001">
    <property type="component" value="Unassembled WGS sequence"/>
</dbReference>
<keyword evidence="4" id="KW-0808">Transferase</keyword>
<dbReference type="InterPro" id="IPR049552">
    <property type="entry name" value="PKS_DH_N"/>
</dbReference>
<dbReference type="InterPro" id="IPR009081">
    <property type="entry name" value="PP-bd_ACP"/>
</dbReference>
<dbReference type="OrthoDB" id="499075at2"/>
<dbReference type="InterPro" id="IPR014031">
    <property type="entry name" value="Ketoacyl_synth_C"/>
</dbReference>
<keyword evidence="6" id="KW-0511">Multifunctional enzyme</keyword>
<dbReference type="Gene3D" id="3.10.129.110">
    <property type="entry name" value="Polyketide synthase dehydratase"/>
    <property type="match status" value="1"/>
</dbReference>
<dbReference type="Gene3D" id="3.40.47.10">
    <property type="match status" value="1"/>
</dbReference>